<dbReference type="Pfam" id="PF00196">
    <property type="entry name" value="GerE"/>
    <property type="match status" value="1"/>
</dbReference>
<dbReference type="PROSITE" id="PS50043">
    <property type="entry name" value="HTH_LUXR_2"/>
    <property type="match status" value="1"/>
</dbReference>
<dbReference type="Pfam" id="PF13426">
    <property type="entry name" value="PAS_9"/>
    <property type="match status" value="1"/>
</dbReference>
<dbReference type="OrthoDB" id="5292887at2"/>
<dbReference type="InterPro" id="IPR016032">
    <property type="entry name" value="Sig_transdc_resp-reg_C-effctor"/>
</dbReference>
<proteinExistence type="predicted"/>
<dbReference type="GO" id="GO:0006355">
    <property type="term" value="P:regulation of DNA-templated transcription"/>
    <property type="evidence" value="ECO:0007669"/>
    <property type="project" value="InterPro"/>
</dbReference>
<dbReference type="SUPFAM" id="SSF55785">
    <property type="entry name" value="PYP-like sensor domain (PAS domain)"/>
    <property type="match status" value="3"/>
</dbReference>
<reference evidence="3 4" key="1">
    <citation type="submission" date="2019-07" db="EMBL/GenBank/DDBJ databases">
        <title>Full genome sequence of Sphingomonas sp. 4R-6-7(HKS19).</title>
        <authorList>
            <person name="Im W.-T."/>
        </authorList>
    </citation>
    <scope>NUCLEOTIDE SEQUENCE [LARGE SCALE GENOMIC DNA]</scope>
    <source>
        <strain evidence="3 4">HKS19</strain>
    </source>
</reference>
<dbReference type="Proteomes" id="UP000315673">
    <property type="component" value="Chromosome"/>
</dbReference>
<dbReference type="EMBL" id="CP042306">
    <property type="protein sequence ID" value="QDZ06838.1"/>
    <property type="molecule type" value="Genomic_DNA"/>
</dbReference>
<dbReference type="NCBIfam" id="TIGR00229">
    <property type="entry name" value="sensory_box"/>
    <property type="match status" value="2"/>
</dbReference>
<dbReference type="KEGG" id="spai:FPZ24_04555"/>
<accession>A0A5B8LF39</accession>
<feature type="domain" description="PAS" evidence="2">
    <location>
        <begin position="13"/>
        <end position="57"/>
    </location>
</feature>
<feature type="domain" description="HTH luxR-type" evidence="1">
    <location>
        <begin position="423"/>
        <end position="488"/>
    </location>
</feature>
<dbReference type="AlphaFoldDB" id="A0A5B8LF39"/>
<evidence type="ECO:0000259" key="1">
    <source>
        <dbReference type="PROSITE" id="PS50043"/>
    </source>
</evidence>
<dbReference type="InterPro" id="IPR052155">
    <property type="entry name" value="Biofilm_reg_signaling"/>
</dbReference>
<dbReference type="InterPro" id="IPR035965">
    <property type="entry name" value="PAS-like_dom_sf"/>
</dbReference>
<dbReference type="SMART" id="SM00421">
    <property type="entry name" value="HTH_LUXR"/>
    <property type="match status" value="1"/>
</dbReference>
<name>A0A5B8LF39_9SPHN</name>
<keyword evidence="4" id="KW-1185">Reference proteome</keyword>
<feature type="domain" description="PAS" evidence="2">
    <location>
        <begin position="142"/>
        <end position="191"/>
    </location>
</feature>
<dbReference type="PROSITE" id="PS50112">
    <property type="entry name" value="PAS"/>
    <property type="match status" value="3"/>
</dbReference>
<feature type="domain" description="PAS" evidence="2">
    <location>
        <begin position="267"/>
        <end position="313"/>
    </location>
</feature>
<dbReference type="SMART" id="SM00091">
    <property type="entry name" value="PAS"/>
    <property type="match status" value="3"/>
</dbReference>
<dbReference type="Gene3D" id="1.10.10.10">
    <property type="entry name" value="Winged helix-like DNA-binding domain superfamily/Winged helix DNA-binding domain"/>
    <property type="match status" value="1"/>
</dbReference>
<evidence type="ECO:0000313" key="4">
    <source>
        <dbReference type="Proteomes" id="UP000315673"/>
    </source>
</evidence>
<protein>
    <submittedName>
        <fullName evidence="3">Helix-turn-helix transcriptional regulator</fullName>
    </submittedName>
</protein>
<dbReference type="PANTHER" id="PTHR44757:SF2">
    <property type="entry name" value="BIOFILM ARCHITECTURE MAINTENANCE PROTEIN MBAA"/>
    <property type="match status" value="1"/>
</dbReference>
<dbReference type="InterPro" id="IPR000014">
    <property type="entry name" value="PAS"/>
</dbReference>
<dbReference type="CDD" id="cd00130">
    <property type="entry name" value="PAS"/>
    <property type="match status" value="3"/>
</dbReference>
<gene>
    <name evidence="3" type="ORF">FPZ24_04555</name>
</gene>
<dbReference type="InterPro" id="IPR000792">
    <property type="entry name" value="Tscrpt_reg_LuxR_C"/>
</dbReference>
<evidence type="ECO:0000259" key="2">
    <source>
        <dbReference type="PROSITE" id="PS50112"/>
    </source>
</evidence>
<dbReference type="GO" id="GO:0003677">
    <property type="term" value="F:DNA binding"/>
    <property type="evidence" value="ECO:0007669"/>
    <property type="project" value="InterPro"/>
</dbReference>
<dbReference type="PRINTS" id="PR00038">
    <property type="entry name" value="HTHLUXR"/>
</dbReference>
<dbReference type="PANTHER" id="PTHR44757">
    <property type="entry name" value="DIGUANYLATE CYCLASE DGCP"/>
    <property type="match status" value="1"/>
</dbReference>
<dbReference type="Gene3D" id="3.30.450.20">
    <property type="entry name" value="PAS domain"/>
    <property type="match status" value="3"/>
</dbReference>
<dbReference type="InterPro" id="IPR036388">
    <property type="entry name" value="WH-like_DNA-bd_sf"/>
</dbReference>
<dbReference type="Pfam" id="PF13188">
    <property type="entry name" value="PAS_8"/>
    <property type="match status" value="2"/>
</dbReference>
<dbReference type="SUPFAM" id="SSF46894">
    <property type="entry name" value="C-terminal effector domain of the bipartite response regulators"/>
    <property type="match status" value="1"/>
</dbReference>
<evidence type="ECO:0000313" key="3">
    <source>
        <dbReference type="EMBL" id="QDZ06838.1"/>
    </source>
</evidence>
<organism evidence="3 4">
    <name type="scientific">Sphingomonas panacisoli</name>
    <dbReference type="NCBI Taxonomy" id="1813879"/>
    <lineage>
        <taxon>Bacteria</taxon>
        <taxon>Pseudomonadati</taxon>
        <taxon>Pseudomonadota</taxon>
        <taxon>Alphaproteobacteria</taxon>
        <taxon>Sphingomonadales</taxon>
        <taxon>Sphingomonadaceae</taxon>
        <taxon>Sphingomonas</taxon>
    </lineage>
</organism>
<dbReference type="CDD" id="cd06170">
    <property type="entry name" value="LuxR_C_like"/>
    <property type="match status" value="1"/>
</dbReference>
<sequence>MRTPATRSIPGPTLHHLEQLMESLLEGVILMDPTGVILGANAAALKMHGISKAEELGATADDYAQRFCLRYRDHRRLTAREYPLIRLLAGESFPDLIVEVAPLGTNEPRWVHQVRDVAMDDDGGEPDALALVIHDVSERFDAENRFEAMFQANPAPALIIRVADQRYVRANQGFLDLSGYSRGQLIGKRLFDVDILADVERREFVKEQVAAGKVVPQLEAELPLADGQSKLVILAAQPIEVANDPCLLFTFADLEPRRSAERALETSERHFAAVFDMAPIAMVVTTGSEHRIINVNDAFRRMTGYAGQDAVGRVADDLQLWNDAAQRAGLEEQIDQRGGFRGHDVRILGKDGTEIDCIVSAEQISVHSDDCVLWLYQDITERRRSELELVEAIEAVMKDASWLSSSIMDKLATLRNPRGKQAAAKPLVDISPREREVLELICADMDDAGIAAKLGLSRNTVRNHVARLYAKIGVNRRSAAVVWARERGVGLRTPTPET</sequence>